<keyword evidence="1" id="KW-0805">Transcription regulation</keyword>
<gene>
    <name evidence="5" type="ORF">ACFOY1_19075</name>
</gene>
<name>A0ABV8P4V4_9BURK</name>
<dbReference type="CDD" id="cd08415">
    <property type="entry name" value="PBP2_LysR_opines_like"/>
    <property type="match status" value="1"/>
</dbReference>
<feature type="domain" description="HTH lysR-type" evidence="4">
    <location>
        <begin position="3"/>
        <end position="60"/>
    </location>
</feature>
<proteinExistence type="predicted"/>
<dbReference type="PANTHER" id="PTHR30427">
    <property type="entry name" value="TRANSCRIPTIONAL ACTIVATOR PROTEIN LYSR"/>
    <property type="match status" value="1"/>
</dbReference>
<dbReference type="RefSeq" id="WP_217966559.1">
    <property type="nucleotide sequence ID" value="NZ_JAHTBN010000016.1"/>
</dbReference>
<dbReference type="InterPro" id="IPR000847">
    <property type="entry name" value="LysR_HTH_N"/>
</dbReference>
<keyword evidence="2" id="KW-0238">DNA-binding</keyword>
<reference evidence="6" key="1">
    <citation type="journal article" date="2019" name="Int. J. Syst. Evol. Microbiol.">
        <title>The Global Catalogue of Microorganisms (GCM) 10K type strain sequencing project: providing services to taxonomists for standard genome sequencing and annotation.</title>
        <authorList>
            <consortium name="The Broad Institute Genomics Platform"/>
            <consortium name="The Broad Institute Genome Sequencing Center for Infectious Disease"/>
            <person name="Wu L."/>
            <person name="Ma J."/>
        </authorList>
    </citation>
    <scope>NUCLEOTIDE SEQUENCE [LARGE SCALE GENOMIC DNA]</scope>
    <source>
        <strain evidence="6">LMG 24813</strain>
    </source>
</reference>
<protein>
    <submittedName>
        <fullName evidence="5">LysR family transcriptional regulator</fullName>
    </submittedName>
</protein>
<dbReference type="PROSITE" id="PS50931">
    <property type="entry name" value="HTH_LYSR"/>
    <property type="match status" value="1"/>
</dbReference>
<evidence type="ECO:0000256" key="3">
    <source>
        <dbReference type="ARBA" id="ARBA00023163"/>
    </source>
</evidence>
<accession>A0ABV8P4V4</accession>
<organism evidence="5 6">
    <name type="scientific">Candidimonas humi</name>
    <dbReference type="NCBI Taxonomy" id="683355"/>
    <lineage>
        <taxon>Bacteria</taxon>
        <taxon>Pseudomonadati</taxon>
        <taxon>Pseudomonadota</taxon>
        <taxon>Betaproteobacteria</taxon>
        <taxon>Burkholderiales</taxon>
        <taxon>Alcaligenaceae</taxon>
        <taxon>Candidimonas</taxon>
    </lineage>
</organism>
<evidence type="ECO:0000313" key="5">
    <source>
        <dbReference type="EMBL" id="MFC4203058.1"/>
    </source>
</evidence>
<dbReference type="EMBL" id="JBHSBV010000008">
    <property type="protein sequence ID" value="MFC4203058.1"/>
    <property type="molecule type" value="Genomic_DNA"/>
</dbReference>
<evidence type="ECO:0000256" key="2">
    <source>
        <dbReference type="ARBA" id="ARBA00023125"/>
    </source>
</evidence>
<comment type="caution">
    <text evidence="5">The sequence shown here is derived from an EMBL/GenBank/DDBJ whole genome shotgun (WGS) entry which is preliminary data.</text>
</comment>
<dbReference type="Pfam" id="PF03466">
    <property type="entry name" value="LysR_substrate"/>
    <property type="match status" value="1"/>
</dbReference>
<evidence type="ECO:0000259" key="4">
    <source>
        <dbReference type="PROSITE" id="PS50931"/>
    </source>
</evidence>
<dbReference type="Pfam" id="PF00126">
    <property type="entry name" value="HTH_1"/>
    <property type="match status" value="1"/>
</dbReference>
<keyword evidence="6" id="KW-1185">Reference proteome</keyword>
<dbReference type="PANTHER" id="PTHR30427:SF1">
    <property type="entry name" value="TRANSCRIPTIONAL ACTIVATOR PROTEIN LYSR"/>
    <property type="match status" value="1"/>
</dbReference>
<keyword evidence="3" id="KW-0804">Transcription</keyword>
<evidence type="ECO:0000256" key="1">
    <source>
        <dbReference type="ARBA" id="ARBA00023015"/>
    </source>
</evidence>
<dbReference type="InterPro" id="IPR037424">
    <property type="entry name" value="NocR_PBP2"/>
</dbReference>
<evidence type="ECO:0000313" key="6">
    <source>
        <dbReference type="Proteomes" id="UP001595848"/>
    </source>
</evidence>
<dbReference type="InterPro" id="IPR005119">
    <property type="entry name" value="LysR_subst-bd"/>
</dbReference>
<sequence>MKFRLRQMEVFRAVMLTGSINGASKLLFTSQPAISRIVAHTEQTLGLKLFNRVKGKLVPTPEGEALFQEVEDFYQHALRVDEFSRNLAAGPSGVLRVSASPCLSKGLVSRAITQFQQRYPKIRMHFHSTLLADMAQEVLSNKVDLAVSVLPLEHSNLVAFPFDEGRMVCVVPKGHELCRKKSVSIEDLSRYPIIAHDPGIAFGQLVATAFKKANVSIKTRVDIHQTDVACSLVRAGAGIAMVDEFTVDGLAWEDLRVLPLREEIKLTPSIVRSRFDNGHTHADKFIEVLIQQAQQDGERRVRQARTRQAGT</sequence>
<dbReference type="Proteomes" id="UP001595848">
    <property type="component" value="Unassembled WGS sequence"/>
</dbReference>